<sequence>MKTPMLDAASRHPKTISYAYSYFERGGRKFCLSPCFEEDYLIMPGLLSPSHRQAAEWRYTKKRVRLKNIGLLCRDVVKLLSELIEFNNILKFV</sequence>
<protein>
    <submittedName>
        <fullName evidence="1">Uncharacterized protein</fullName>
    </submittedName>
</protein>
<dbReference type="EMBL" id="JAOURS010000001">
    <property type="protein sequence ID" value="MDC6636986.1"/>
    <property type="molecule type" value="Genomic_DNA"/>
</dbReference>
<accession>A0A9X4BA54</accession>
<comment type="caution">
    <text evidence="1">The sequence shown here is derived from an EMBL/GenBank/DDBJ whole genome shotgun (WGS) entry which is preliminary data.</text>
</comment>
<gene>
    <name evidence="1" type="ORF">OEZ79_01890</name>
</gene>
<reference evidence="1" key="1">
    <citation type="journal article" date="2023" name="Genes Genomics">
        <title>Genomic insights of Leclercia adecarboxylata strains linked to an outbreak in public hospitals in Mexico.</title>
        <authorList>
            <person name="Barrios-Villa E."/>
            <person name="Pacheco-Flores B."/>
            <person name="Lozano-Zarain P."/>
            <person name="Del Campo-Ortega R."/>
            <person name="de Jesus Ascencio-Montiel I."/>
            <person name="Gonzalez-Leon M."/>
            <person name="Camorlinga-Ponce M."/>
            <person name="Gaytan Cervantes F.J."/>
            <person name="Gonzalez Torres C."/>
            <person name="Aguilar E."/>
            <person name="Gonzalez Ibarra J."/>
            <person name="Torres Lopez F.J."/>
            <person name="Rosas-Vargas H."/>
            <person name="Gonzalez-Bonilla C.R."/>
            <person name="Del Carmen Rocha-Gracia R."/>
        </authorList>
    </citation>
    <scope>NUCLEOTIDE SEQUENCE</scope>
    <source>
        <strain evidence="1">Lac40</strain>
    </source>
</reference>
<name>A0A9X4BA54_9ENTR</name>
<dbReference type="AlphaFoldDB" id="A0A9X4BA54"/>
<evidence type="ECO:0000313" key="2">
    <source>
        <dbReference type="Proteomes" id="UP001149314"/>
    </source>
</evidence>
<evidence type="ECO:0000313" key="1">
    <source>
        <dbReference type="EMBL" id="MDC6636986.1"/>
    </source>
</evidence>
<dbReference type="Proteomes" id="UP001149314">
    <property type="component" value="Unassembled WGS sequence"/>
</dbReference>
<organism evidence="1 2">
    <name type="scientific">Leclercia adecarboxylata</name>
    <dbReference type="NCBI Taxonomy" id="83655"/>
    <lineage>
        <taxon>Bacteria</taxon>
        <taxon>Pseudomonadati</taxon>
        <taxon>Pseudomonadota</taxon>
        <taxon>Gammaproteobacteria</taxon>
        <taxon>Enterobacterales</taxon>
        <taxon>Enterobacteriaceae</taxon>
        <taxon>Leclercia</taxon>
    </lineage>
</organism>
<proteinExistence type="predicted"/>
<dbReference type="RefSeq" id="WP_191152586.1">
    <property type="nucleotide sequence ID" value="NZ_CP060824.1"/>
</dbReference>